<dbReference type="Gene3D" id="2.40.10.220">
    <property type="entry name" value="predicted glycosyltransferase like domains"/>
    <property type="match status" value="1"/>
</dbReference>
<accession>A0A934Q4E0</accession>
<dbReference type="SUPFAM" id="SSF141371">
    <property type="entry name" value="PilZ domain-like"/>
    <property type="match status" value="1"/>
</dbReference>
<evidence type="ECO:0000259" key="1">
    <source>
        <dbReference type="Pfam" id="PF07238"/>
    </source>
</evidence>
<dbReference type="GO" id="GO:0035438">
    <property type="term" value="F:cyclic-di-GMP binding"/>
    <property type="evidence" value="ECO:0007669"/>
    <property type="project" value="InterPro"/>
</dbReference>
<comment type="caution">
    <text evidence="2">The sequence shown here is derived from an EMBL/GenBank/DDBJ whole genome shotgun (WGS) entry which is preliminary data.</text>
</comment>
<proteinExistence type="predicted"/>
<feature type="domain" description="PilZ" evidence="1">
    <location>
        <begin position="4"/>
        <end position="88"/>
    </location>
</feature>
<keyword evidence="3" id="KW-1185">Reference proteome</keyword>
<organism evidence="2 3">
    <name type="scientific">Ramlibacter algicola</name>
    <dbReference type="NCBI Taxonomy" id="2795217"/>
    <lineage>
        <taxon>Bacteria</taxon>
        <taxon>Pseudomonadati</taxon>
        <taxon>Pseudomonadota</taxon>
        <taxon>Betaproteobacteria</taxon>
        <taxon>Burkholderiales</taxon>
        <taxon>Comamonadaceae</taxon>
        <taxon>Ramlibacter</taxon>
    </lineage>
</organism>
<protein>
    <submittedName>
        <fullName evidence="2">PilZ domain-containing protein</fullName>
    </submittedName>
</protein>
<sequence length="95" mass="10371">MATERRLTPREAIQLPVVLADGTPAQTRDVSRGGLYLIVPAGTPFDDWVRLEFAVPPVGLKFTAAGEVVRVERAIDPDTDGVALRLHHARLSELD</sequence>
<dbReference type="EMBL" id="JAEDAO010000001">
    <property type="protein sequence ID" value="MBK0394002.1"/>
    <property type="molecule type" value="Genomic_DNA"/>
</dbReference>
<evidence type="ECO:0000313" key="2">
    <source>
        <dbReference type="EMBL" id="MBK0394002.1"/>
    </source>
</evidence>
<dbReference type="Pfam" id="PF07238">
    <property type="entry name" value="PilZ"/>
    <property type="match status" value="1"/>
</dbReference>
<name>A0A934Q4E0_9BURK</name>
<evidence type="ECO:0000313" key="3">
    <source>
        <dbReference type="Proteomes" id="UP000617041"/>
    </source>
</evidence>
<dbReference type="RefSeq" id="WP_200788961.1">
    <property type="nucleotide sequence ID" value="NZ_JAEDAO010000001.1"/>
</dbReference>
<reference evidence="2" key="1">
    <citation type="submission" date="2020-12" db="EMBL/GenBank/DDBJ databases">
        <title>Ramlibacter sp. nov., isolated from a freshwater alga, Cryptomonas.</title>
        <authorList>
            <person name="Kim H.M."/>
            <person name="Jeon C.O."/>
        </authorList>
    </citation>
    <scope>NUCLEOTIDE SEQUENCE</scope>
    <source>
        <strain evidence="2">CrO1</strain>
    </source>
</reference>
<dbReference type="AlphaFoldDB" id="A0A934Q4E0"/>
<dbReference type="Proteomes" id="UP000617041">
    <property type="component" value="Unassembled WGS sequence"/>
</dbReference>
<gene>
    <name evidence="2" type="ORF">I8E28_15480</name>
</gene>
<dbReference type="InterPro" id="IPR009875">
    <property type="entry name" value="PilZ_domain"/>
</dbReference>